<dbReference type="STRING" id="379532.ENSPCOP00000005814"/>
<keyword evidence="10" id="KW-0503">Monooxygenase</keyword>
<dbReference type="PANTHER" id="PTHR24289">
    <property type="entry name" value="STEROID 17-ALPHA-HYDROXYLASE/17,20 LYASE"/>
    <property type="match status" value="1"/>
</dbReference>
<dbReference type="OMA" id="MRPKPYQ"/>
<protein>
    <submittedName>
        <fullName evidence="14">Cytochrome P450 family 1 subfamily D member 1</fullName>
    </submittedName>
</protein>
<dbReference type="PRINTS" id="PR00463">
    <property type="entry name" value="EP450I"/>
</dbReference>
<dbReference type="SUPFAM" id="SSF48264">
    <property type="entry name" value="Cytochrome P450"/>
    <property type="match status" value="1"/>
</dbReference>
<dbReference type="GO" id="GO:0005506">
    <property type="term" value="F:iron ion binding"/>
    <property type="evidence" value="ECO:0007669"/>
    <property type="project" value="InterPro"/>
</dbReference>
<proteinExistence type="inferred from homology"/>
<reference evidence="14" key="2">
    <citation type="submission" date="2025-09" db="UniProtKB">
        <authorList>
            <consortium name="Ensembl"/>
        </authorList>
    </citation>
    <scope>IDENTIFICATION</scope>
</reference>
<dbReference type="GeneTree" id="ENSGT00950000183037"/>
<dbReference type="VGNC" id="VGNC:83294">
    <property type="gene designation" value="CYP1D1"/>
</dbReference>
<evidence type="ECO:0000313" key="14">
    <source>
        <dbReference type="Ensembl" id="ENSPCOP00000005814.1"/>
    </source>
</evidence>
<dbReference type="GO" id="GO:0004508">
    <property type="term" value="F:steroid 17-alpha-monooxygenase activity"/>
    <property type="evidence" value="ECO:0007669"/>
    <property type="project" value="TreeGrafter"/>
</dbReference>
<keyword evidence="8" id="KW-0560">Oxidoreductase</keyword>
<dbReference type="InterPro" id="IPR002401">
    <property type="entry name" value="Cyt_P450_E_grp-I"/>
</dbReference>
<keyword evidence="7" id="KW-0492">Microsome</keyword>
<keyword evidence="4 12" id="KW-0349">Heme</keyword>
<sequence>MIFNLAGTPRELTISLIILMIAFVFVRALRSKGRKQVSSPGPQSFPIIGNLLQLGDHPYLTFMEMRRKYGDVFLLKLGMVLVVVVNGAEMVKQVLLKDGEHFAGRPNMHTFSFLAEGKSLSFSANCGESWKLHKKIASNALRTFSKAEAKSSTCSCLLEEHVTEEASELVKVFVDLTSKSGSFEPRSTITCAVANVVCALCFGKRYDQSDEEFLRVVKTNDDLLKASGVANPADFIPCFRYLPLQIINAPREFYQARIHTVSDLLGAGFEAVSTCLYWSFLYLIHYPDIQGKIQEEIGRNIELRSPKFEDRKILPYTEAFVNEVFRPVSFLPLTIPHCTTADTTLDGYFIPRKTCIFINMYQVNHDETIWDTHNLFRPERLLNENRELNKSLVEKVLIFGMGIQKCLGEDIARNEIFIFIIAVLQQLKPKKCPSAELDLTPTYGLTMKPKPYQLQAELHSLHSFSTMRLTVL</sequence>
<keyword evidence="13" id="KW-1133">Transmembrane helix</keyword>
<keyword evidence="13" id="KW-0812">Transmembrane</keyword>
<dbReference type="GO" id="GO:0005789">
    <property type="term" value="C:endoplasmic reticulum membrane"/>
    <property type="evidence" value="ECO:0007669"/>
    <property type="project" value="UniProtKB-SubCell"/>
</dbReference>
<evidence type="ECO:0000256" key="3">
    <source>
        <dbReference type="ARBA" id="ARBA00010617"/>
    </source>
</evidence>
<dbReference type="AlphaFoldDB" id="A0A2K6EVR2"/>
<feature type="transmembrane region" description="Helical" evidence="13">
    <location>
        <begin position="69"/>
        <end position="88"/>
    </location>
</feature>
<comment type="cofactor">
    <cofactor evidence="12">
        <name>heme</name>
        <dbReference type="ChEBI" id="CHEBI:30413"/>
    </cofactor>
</comment>
<dbReference type="GO" id="GO:0042448">
    <property type="term" value="P:progesterone metabolic process"/>
    <property type="evidence" value="ECO:0007669"/>
    <property type="project" value="TreeGrafter"/>
</dbReference>
<dbReference type="Pfam" id="PF00067">
    <property type="entry name" value="p450"/>
    <property type="match status" value="2"/>
</dbReference>
<organism evidence="14 15">
    <name type="scientific">Propithecus coquereli</name>
    <name type="common">Coquerel's sifaka</name>
    <name type="synonym">Propithecus verreauxi coquereli</name>
    <dbReference type="NCBI Taxonomy" id="379532"/>
    <lineage>
        <taxon>Eukaryota</taxon>
        <taxon>Metazoa</taxon>
        <taxon>Chordata</taxon>
        <taxon>Craniata</taxon>
        <taxon>Vertebrata</taxon>
        <taxon>Euteleostomi</taxon>
        <taxon>Mammalia</taxon>
        <taxon>Eutheria</taxon>
        <taxon>Euarchontoglires</taxon>
        <taxon>Primates</taxon>
        <taxon>Strepsirrhini</taxon>
        <taxon>Lemuriformes</taxon>
        <taxon>Indriidae</taxon>
        <taxon>Propithecus</taxon>
    </lineage>
</organism>
<evidence type="ECO:0000256" key="11">
    <source>
        <dbReference type="ARBA" id="ARBA00023098"/>
    </source>
</evidence>
<dbReference type="InterPro" id="IPR001128">
    <property type="entry name" value="Cyt_P450"/>
</dbReference>
<keyword evidence="13" id="KW-0472">Membrane</keyword>
<dbReference type="Ensembl" id="ENSPCOT00000016252.1">
    <property type="protein sequence ID" value="ENSPCOP00000005814.1"/>
    <property type="gene ID" value="ENSPCOG00000013920.1"/>
</dbReference>
<evidence type="ECO:0000313" key="15">
    <source>
        <dbReference type="Proteomes" id="UP000233160"/>
    </source>
</evidence>
<evidence type="ECO:0000256" key="10">
    <source>
        <dbReference type="ARBA" id="ARBA00023033"/>
    </source>
</evidence>
<evidence type="ECO:0000256" key="5">
    <source>
        <dbReference type="ARBA" id="ARBA00022723"/>
    </source>
</evidence>
<gene>
    <name evidence="16" type="primary">CYP1D1</name>
</gene>
<evidence type="ECO:0000256" key="1">
    <source>
        <dbReference type="ARBA" id="ARBA00004524"/>
    </source>
</evidence>
<dbReference type="PANTHER" id="PTHR24289:SF22">
    <property type="entry name" value="CYTOCHROME P450 1A"/>
    <property type="match status" value="1"/>
</dbReference>
<evidence type="ECO:0000256" key="7">
    <source>
        <dbReference type="ARBA" id="ARBA00022848"/>
    </source>
</evidence>
<reference evidence="14" key="1">
    <citation type="submission" date="2025-08" db="UniProtKB">
        <authorList>
            <consortium name="Ensembl"/>
        </authorList>
    </citation>
    <scope>IDENTIFICATION</scope>
</reference>
<dbReference type="PRINTS" id="PR00385">
    <property type="entry name" value="P450"/>
</dbReference>
<comment type="subcellular location">
    <subcellularLocation>
        <location evidence="2">Endoplasmic reticulum membrane</location>
    </subcellularLocation>
    <subcellularLocation>
        <location evidence="1">Microsome membrane</location>
    </subcellularLocation>
</comment>
<accession>A0A2K6EVR2</accession>
<keyword evidence="6" id="KW-0256">Endoplasmic reticulum</keyword>
<evidence type="ECO:0000256" key="4">
    <source>
        <dbReference type="ARBA" id="ARBA00022617"/>
    </source>
</evidence>
<comment type="similarity">
    <text evidence="3">Belongs to the cytochrome P450 family.</text>
</comment>
<evidence type="ECO:0000256" key="2">
    <source>
        <dbReference type="ARBA" id="ARBA00004586"/>
    </source>
</evidence>
<keyword evidence="11" id="KW-0443">Lipid metabolism</keyword>
<feature type="binding site" description="axial binding residue" evidence="12">
    <location>
        <position position="406"/>
    </location>
    <ligand>
        <name>heme</name>
        <dbReference type="ChEBI" id="CHEBI:30413"/>
    </ligand>
    <ligandPart>
        <name>Fe</name>
        <dbReference type="ChEBI" id="CHEBI:18248"/>
    </ligandPart>
</feature>
<dbReference type="GO" id="GO:0020037">
    <property type="term" value="F:heme binding"/>
    <property type="evidence" value="ECO:0007669"/>
    <property type="project" value="InterPro"/>
</dbReference>
<keyword evidence="9 12" id="KW-0408">Iron</keyword>
<dbReference type="InterPro" id="IPR036396">
    <property type="entry name" value="Cyt_P450_sf"/>
</dbReference>
<feature type="transmembrane region" description="Helical" evidence="13">
    <location>
        <begin position="12"/>
        <end position="29"/>
    </location>
</feature>
<keyword evidence="5 12" id="KW-0479">Metal-binding</keyword>
<dbReference type="Proteomes" id="UP000233160">
    <property type="component" value="Unassembled WGS sequence"/>
</dbReference>
<dbReference type="Gene3D" id="1.10.630.10">
    <property type="entry name" value="Cytochrome P450"/>
    <property type="match status" value="2"/>
</dbReference>
<evidence type="ECO:0000313" key="16">
    <source>
        <dbReference type="VGNC" id="VGNC:83294"/>
    </source>
</evidence>
<dbReference type="GO" id="GO:0042446">
    <property type="term" value="P:hormone biosynthetic process"/>
    <property type="evidence" value="ECO:0007669"/>
    <property type="project" value="TreeGrafter"/>
</dbReference>
<keyword evidence="15" id="KW-1185">Reference proteome</keyword>
<evidence type="ECO:0000256" key="6">
    <source>
        <dbReference type="ARBA" id="ARBA00022824"/>
    </source>
</evidence>
<evidence type="ECO:0000256" key="8">
    <source>
        <dbReference type="ARBA" id="ARBA00023002"/>
    </source>
</evidence>
<evidence type="ECO:0000256" key="12">
    <source>
        <dbReference type="PIRSR" id="PIRSR602401-1"/>
    </source>
</evidence>
<evidence type="ECO:0000256" key="13">
    <source>
        <dbReference type="SAM" id="Phobius"/>
    </source>
</evidence>
<name>A0A2K6EVR2_PROCO</name>
<evidence type="ECO:0000256" key="9">
    <source>
        <dbReference type="ARBA" id="ARBA00023004"/>
    </source>
</evidence>